<dbReference type="InterPro" id="IPR050828">
    <property type="entry name" value="C-type_lectin/matrix_domain"/>
</dbReference>
<feature type="transmembrane region" description="Helical" evidence="1">
    <location>
        <begin position="23"/>
        <end position="46"/>
    </location>
</feature>
<sequence>MPRCPRGEGGWCAGTLTVPRTRAYGLCAFTFALGACTAALSIALALRPGEHGYVPESRPPGRSAPGSPEPCPEGWLTFLDRCFYLSTAVAGWEDARNHCLRHDADLVRPQTTAELIFLVQSMKVEHVWTGLHHAGDGAPFVWADGTPSLVPLEARGNYCFINRQKNRIFGLTCGHPQTTRYWSCSRPRRPSPGPQTRNTNT</sequence>
<name>A0A9Y1INK3_9BETA</name>
<reference evidence="4" key="2">
    <citation type="submission" date="2023-06" db="EMBL/GenBank/DDBJ databases">
        <title>Isolation and genome sequencing of cytomegaloviruses from Natal multimammate mice (Mastomys natalensis).</title>
        <authorList>
            <person name="Jarvis M.A."/>
            <person name="Davison A.J."/>
        </authorList>
    </citation>
    <scope>NUCLEOTIDE SEQUENCE</scope>
    <source>
        <strain evidence="3">Mnat29</strain>
        <strain evidence="4">Mnat36</strain>
    </source>
</reference>
<keyword evidence="1" id="KW-0472">Membrane</keyword>
<dbReference type="EMBL" id="OP429121">
    <property type="protein sequence ID" value="WEG68747.1"/>
    <property type="molecule type" value="Genomic_DNA"/>
</dbReference>
<protein>
    <submittedName>
        <fullName evidence="4">Protein a4</fullName>
    </submittedName>
</protein>
<keyword evidence="1" id="KW-0812">Transmembrane</keyword>
<reference evidence="4" key="1">
    <citation type="submission" date="2022-09" db="EMBL/GenBank/DDBJ databases">
        <authorList>
            <person name="Vucak M."/>
            <person name="Davison A.J."/>
        </authorList>
    </citation>
    <scope>NUCLEOTIDE SEQUENCE</scope>
    <source>
        <strain evidence="3">Mnat29</strain>
        <strain evidence="4">Mnat36</strain>
    </source>
</reference>
<gene>
    <name evidence="4" type="primary">a4</name>
</gene>
<dbReference type="Pfam" id="PF00059">
    <property type="entry name" value="Lectin_C"/>
    <property type="match status" value="1"/>
</dbReference>
<dbReference type="PANTHER" id="PTHR45710">
    <property type="entry name" value="C-TYPE LECTIN DOMAIN-CONTAINING PROTEIN 180"/>
    <property type="match status" value="1"/>
</dbReference>
<dbReference type="SUPFAM" id="SSF56436">
    <property type="entry name" value="C-type lectin-like"/>
    <property type="match status" value="1"/>
</dbReference>
<dbReference type="InterPro" id="IPR016187">
    <property type="entry name" value="CTDL_fold"/>
</dbReference>
<evidence type="ECO:0000256" key="1">
    <source>
        <dbReference type="SAM" id="Phobius"/>
    </source>
</evidence>
<dbReference type="InterPro" id="IPR001304">
    <property type="entry name" value="C-type_lectin-like"/>
</dbReference>
<evidence type="ECO:0000313" key="4">
    <source>
        <dbReference type="EMBL" id="WEG71111.1"/>
    </source>
</evidence>
<proteinExistence type="predicted"/>
<dbReference type="Gene3D" id="3.10.100.10">
    <property type="entry name" value="Mannose-Binding Protein A, subunit A"/>
    <property type="match status" value="1"/>
</dbReference>
<accession>A0A9Y1INK3</accession>
<evidence type="ECO:0000259" key="2">
    <source>
        <dbReference type="PROSITE" id="PS50041"/>
    </source>
</evidence>
<keyword evidence="1" id="KW-1133">Transmembrane helix</keyword>
<organism evidence="4">
    <name type="scientific">Mastomys natalensis cytomegalovirus 1</name>
    <dbReference type="NCBI Taxonomy" id="2973541"/>
    <lineage>
        <taxon>Viruses</taxon>
        <taxon>Duplodnaviria</taxon>
        <taxon>Heunggongvirae</taxon>
        <taxon>Peploviricota</taxon>
        <taxon>Herviviricetes</taxon>
        <taxon>Herpesvirales</taxon>
        <taxon>Orthoherpesviridae</taxon>
        <taxon>Betaherpesvirinae</taxon>
        <taxon>Muromegalovirus</taxon>
    </lineage>
</organism>
<dbReference type="EMBL" id="OP429138">
    <property type="protein sequence ID" value="WEG71111.1"/>
    <property type="molecule type" value="Genomic_DNA"/>
</dbReference>
<dbReference type="PANTHER" id="PTHR45710:SF26">
    <property type="entry name" value="RH26557P"/>
    <property type="match status" value="1"/>
</dbReference>
<dbReference type="InterPro" id="IPR016186">
    <property type="entry name" value="C-type_lectin-like/link_sf"/>
</dbReference>
<evidence type="ECO:0000313" key="3">
    <source>
        <dbReference type="EMBL" id="WEG68747.1"/>
    </source>
</evidence>
<feature type="domain" description="C-type lectin" evidence="2">
    <location>
        <begin position="78"/>
        <end position="183"/>
    </location>
</feature>
<dbReference type="EMBL" id="OP429122">
    <property type="protein sequence ID" value="WEG68883.1"/>
    <property type="molecule type" value="Genomic_DNA"/>
</dbReference>
<dbReference type="PROSITE" id="PS50041">
    <property type="entry name" value="C_TYPE_LECTIN_2"/>
    <property type="match status" value="1"/>
</dbReference>
<dbReference type="SMART" id="SM00034">
    <property type="entry name" value="CLECT"/>
    <property type="match status" value="1"/>
</dbReference>